<sequence>MDYRWRWLDLLIFINQNPSSFESKCVSSSFRDSNLVFDQETRLRFNSVKPLVINEGGKVNKAEEEIVLKSMNVEVDLTAGNCIKGKYNVEAEMEEVVPERVRQTSGSSSRARIHHRFREIEYEAAYHRYKECGITISIVINPVHLSYLVMDLFAHTSLYFILSLAISFHSELLHEFFANLRINPTFIASTSYVNRCPIEITYQDCVKLLQLSTIGDKLHIIISDPDFDWSMENHFLRQTNAPFHVGETSSLVKDARTIQHVLRTSIIPKAGDRIHITPLLSLTTFYIMAHREFNTADIIFCTRLHPRDEEPRGAKEEEAPAPAPVTDPTPLQQHLQLDQLVERFDHWETHFDAYVVAQEQQYSEDIASYEQHRTEDLAHFDSYITHH</sequence>
<evidence type="ECO:0000313" key="2">
    <source>
        <dbReference type="EMBL" id="PKU72501.1"/>
    </source>
</evidence>
<dbReference type="EMBL" id="KZ502822">
    <property type="protein sequence ID" value="PKU72501.1"/>
    <property type="molecule type" value="Genomic_DNA"/>
</dbReference>
<reference evidence="2 3" key="1">
    <citation type="journal article" date="2016" name="Sci. Rep.">
        <title>The Dendrobium catenatum Lindl. genome sequence provides insights into polysaccharide synthase, floral development and adaptive evolution.</title>
        <authorList>
            <person name="Zhang G.Q."/>
            <person name="Xu Q."/>
            <person name="Bian C."/>
            <person name="Tsai W.C."/>
            <person name="Yeh C.M."/>
            <person name="Liu K.W."/>
            <person name="Yoshida K."/>
            <person name="Zhang L.S."/>
            <person name="Chang S.B."/>
            <person name="Chen F."/>
            <person name="Shi Y."/>
            <person name="Su Y.Y."/>
            <person name="Zhang Y.Q."/>
            <person name="Chen L.J."/>
            <person name="Yin Y."/>
            <person name="Lin M."/>
            <person name="Huang H."/>
            <person name="Deng H."/>
            <person name="Wang Z.W."/>
            <person name="Zhu S.L."/>
            <person name="Zhao X."/>
            <person name="Deng C."/>
            <person name="Niu S.C."/>
            <person name="Huang J."/>
            <person name="Wang M."/>
            <person name="Liu G.H."/>
            <person name="Yang H.J."/>
            <person name="Xiao X.J."/>
            <person name="Hsiao Y.Y."/>
            <person name="Wu W.L."/>
            <person name="Chen Y.Y."/>
            <person name="Mitsuda N."/>
            <person name="Ohme-Takagi M."/>
            <person name="Luo Y.B."/>
            <person name="Van de Peer Y."/>
            <person name="Liu Z.J."/>
        </authorList>
    </citation>
    <scope>NUCLEOTIDE SEQUENCE [LARGE SCALE GENOMIC DNA]</scope>
    <source>
        <tissue evidence="2">The whole plant</tissue>
    </source>
</reference>
<feature type="compositionally biased region" description="Basic and acidic residues" evidence="1">
    <location>
        <begin position="309"/>
        <end position="318"/>
    </location>
</feature>
<name>A0A2I0WA16_9ASPA</name>
<proteinExistence type="predicted"/>
<accession>A0A2I0WA16</accession>
<protein>
    <submittedName>
        <fullName evidence="2">Uncharacterized protein</fullName>
    </submittedName>
</protein>
<reference evidence="2 3" key="2">
    <citation type="journal article" date="2017" name="Nature">
        <title>The Apostasia genome and the evolution of orchids.</title>
        <authorList>
            <person name="Zhang G.Q."/>
            <person name="Liu K.W."/>
            <person name="Li Z."/>
            <person name="Lohaus R."/>
            <person name="Hsiao Y.Y."/>
            <person name="Niu S.C."/>
            <person name="Wang J.Y."/>
            <person name="Lin Y.C."/>
            <person name="Xu Q."/>
            <person name="Chen L.J."/>
            <person name="Yoshida K."/>
            <person name="Fujiwara S."/>
            <person name="Wang Z.W."/>
            <person name="Zhang Y.Q."/>
            <person name="Mitsuda N."/>
            <person name="Wang M."/>
            <person name="Liu G.H."/>
            <person name="Pecoraro L."/>
            <person name="Huang H.X."/>
            <person name="Xiao X.J."/>
            <person name="Lin M."/>
            <person name="Wu X.Y."/>
            <person name="Wu W.L."/>
            <person name="Chen Y.Y."/>
            <person name="Chang S.B."/>
            <person name="Sakamoto S."/>
            <person name="Ohme-Takagi M."/>
            <person name="Yagi M."/>
            <person name="Zeng S.J."/>
            <person name="Shen C.Y."/>
            <person name="Yeh C.M."/>
            <person name="Luo Y.B."/>
            <person name="Tsai W.C."/>
            <person name="Van de Peer Y."/>
            <person name="Liu Z.J."/>
        </authorList>
    </citation>
    <scope>NUCLEOTIDE SEQUENCE [LARGE SCALE GENOMIC DNA]</scope>
    <source>
        <tissue evidence="2">The whole plant</tissue>
    </source>
</reference>
<feature type="region of interest" description="Disordered" evidence="1">
    <location>
        <begin position="309"/>
        <end position="330"/>
    </location>
</feature>
<gene>
    <name evidence="2" type="ORF">MA16_Dca014544</name>
</gene>
<evidence type="ECO:0000313" key="3">
    <source>
        <dbReference type="Proteomes" id="UP000233837"/>
    </source>
</evidence>
<dbReference type="AlphaFoldDB" id="A0A2I0WA16"/>
<keyword evidence="3" id="KW-1185">Reference proteome</keyword>
<evidence type="ECO:0000256" key="1">
    <source>
        <dbReference type="SAM" id="MobiDB-lite"/>
    </source>
</evidence>
<dbReference type="Proteomes" id="UP000233837">
    <property type="component" value="Unassembled WGS sequence"/>
</dbReference>
<organism evidence="2 3">
    <name type="scientific">Dendrobium catenatum</name>
    <dbReference type="NCBI Taxonomy" id="906689"/>
    <lineage>
        <taxon>Eukaryota</taxon>
        <taxon>Viridiplantae</taxon>
        <taxon>Streptophyta</taxon>
        <taxon>Embryophyta</taxon>
        <taxon>Tracheophyta</taxon>
        <taxon>Spermatophyta</taxon>
        <taxon>Magnoliopsida</taxon>
        <taxon>Liliopsida</taxon>
        <taxon>Asparagales</taxon>
        <taxon>Orchidaceae</taxon>
        <taxon>Epidendroideae</taxon>
        <taxon>Malaxideae</taxon>
        <taxon>Dendrobiinae</taxon>
        <taxon>Dendrobium</taxon>
    </lineage>
</organism>